<proteinExistence type="predicted"/>
<keyword evidence="1" id="KW-0347">Helicase</keyword>
<dbReference type="Pfam" id="PF13263">
    <property type="entry name" value="PHP_C"/>
    <property type="match status" value="1"/>
</dbReference>
<keyword evidence="1" id="KW-0067">ATP-binding</keyword>
<dbReference type="SUPFAM" id="SSF47781">
    <property type="entry name" value="RuvA domain 2-like"/>
    <property type="match status" value="1"/>
</dbReference>
<reference evidence="1" key="1">
    <citation type="journal article" date="2015" name="Proc. Natl. Acad. Sci. U.S.A.">
        <title>Networks of energetic and metabolic interactions define dynamics in microbial communities.</title>
        <authorList>
            <person name="Embree M."/>
            <person name="Liu J.K."/>
            <person name="Al-Bassam M.M."/>
            <person name="Zengler K."/>
        </authorList>
    </citation>
    <scope>NUCLEOTIDE SEQUENCE</scope>
</reference>
<evidence type="ECO:0000313" key="1">
    <source>
        <dbReference type="EMBL" id="KUG04782.1"/>
    </source>
</evidence>
<dbReference type="GO" id="GO:0004386">
    <property type="term" value="F:helicase activity"/>
    <property type="evidence" value="ECO:0007669"/>
    <property type="project" value="UniProtKB-KW"/>
</dbReference>
<dbReference type="PANTHER" id="PTHR40084:SF1">
    <property type="entry name" value="PHOSPHOTRANSFERASE"/>
    <property type="match status" value="1"/>
</dbReference>
<dbReference type="EMBL" id="LNQE01001842">
    <property type="protein sequence ID" value="KUG04782.1"/>
    <property type="molecule type" value="Genomic_DNA"/>
</dbReference>
<comment type="caution">
    <text evidence="1">The sequence shown here is derived from an EMBL/GenBank/DDBJ whole genome shotgun (WGS) entry which is preliminary data.</text>
</comment>
<protein>
    <submittedName>
        <fullName evidence="1">Dna helicase ii</fullName>
    </submittedName>
</protein>
<accession>A0A0W8E829</accession>
<keyword evidence="1" id="KW-0547">Nucleotide-binding</keyword>
<organism evidence="1">
    <name type="scientific">hydrocarbon metagenome</name>
    <dbReference type="NCBI Taxonomy" id="938273"/>
    <lineage>
        <taxon>unclassified sequences</taxon>
        <taxon>metagenomes</taxon>
        <taxon>ecological metagenomes</taxon>
    </lineage>
</organism>
<keyword evidence="1" id="KW-0378">Hydrolase</keyword>
<dbReference type="Gene3D" id="3.20.20.140">
    <property type="entry name" value="Metal-dependent hydrolases"/>
    <property type="match status" value="1"/>
</dbReference>
<gene>
    <name evidence="1" type="ORF">ASZ90_017921</name>
</gene>
<dbReference type="CDD" id="cd19067">
    <property type="entry name" value="PfuEndoQ-like"/>
    <property type="match status" value="1"/>
</dbReference>
<dbReference type="PANTHER" id="PTHR40084">
    <property type="entry name" value="PHOSPHOHYDROLASE, PHP FAMILY"/>
    <property type="match status" value="1"/>
</dbReference>
<dbReference type="SUPFAM" id="SSF89550">
    <property type="entry name" value="PHP domain-like"/>
    <property type="match status" value="1"/>
</dbReference>
<sequence length="390" mass="43966">MLSIYGDLHIHIGAADGKAVKITASRSLDLRTVLFQDAPRKGLDMVGIVDAGTLPVSFEIEQMILSGEIRELKQGGFLARNGVLLIAACELESLEGVHWIIFLPYNKSLKEFQRFIRSRVHNMQLSTQRIRVNARELVNLSCLLDGILCPAHAFTPHKGAYGFWVDRMAAVMDKDLKQIRAIELGLSADTDMADTIKETRQFTFLTNSDAHSSANVGREYNLFRMRDKNFEEFRFCIENSQGRRITANFGMDPRLGKYHRSYCPSCATISTDEPPVLECRKCGSDKLIVGVYDRITLIKDRDQPSHPVGRPPYYYRVPLKQLPGVGPRMHEKLLTYFENEINVIEEASAEDIARIAGEDIASMVMQMRNSRLEIIPGGGGHYGKVKKNSR</sequence>
<name>A0A0W8E829_9ZZZZ</name>
<dbReference type="AlphaFoldDB" id="A0A0W8E829"/>
<dbReference type="InterPro" id="IPR010994">
    <property type="entry name" value="RuvA_2-like"/>
</dbReference>
<dbReference type="InterPro" id="IPR016195">
    <property type="entry name" value="Pol/histidinol_Pase-like"/>
</dbReference>
<dbReference type="Gene3D" id="1.10.150.20">
    <property type="entry name" value="5' to 3' exonuclease, C-terminal subdomain"/>
    <property type="match status" value="1"/>
</dbReference>